<dbReference type="SUPFAM" id="SSF55718">
    <property type="entry name" value="SCP-like"/>
    <property type="match status" value="1"/>
</dbReference>
<dbReference type="InterPro" id="IPR003033">
    <property type="entry name" value="SCP2_sterol-bd_dom"/>
</dbReference>
<dbReference type="InterPro" id="IPR036527">
    <property type="entry name" value="SCP2_sterol-bd_dom_sf"/>
</dbReference>
<dbReference type="Pfam" id="PF02036">
    <property type="entry name" value="SCP2"/>
    <property type="match status" value="1"/>
</dbReference>
<accession>A0ABW0EG65</accession>
<protein>
    <submittedName>
        <fullName evidence="2">SCP2 sterol-binding domain-containing protein</fullName>
    </submittedName>
</protein>
<sequence length="217" mass="23060">MSEPTGAGAELGALKPRELVELLDRMNPADIAARNIDVDAIGRAIDPRKLRGGDLSALLSAITRLAEAGAEVDLARMGPDTFAAIISRASREQLQTVMADAGLRARIIGEVFRRMGDHVRPDRVRGVEAVVHWRLSEGTGAGGYDRWETVIAGAACSVNREMAGRPRATITLSPADFLALITQNASAPVLFLTGRLKVRGDLAFAAGLPGLFDLPRG</sequence>
<proteinExistence type="predicted"/>
<comment type="caution">
    <text evidence="2">The sequence shown here is derived from an EMBL/GenBank/DDBJ whole genome shotgun (WGS) entry which is preliminary data.</text>
</comment>
<dbReference type="RefSeq" id="WP_378242762.1">
    <property type="nucleotide sequence ID" value="NZ_JBHSKF010000001.1"/>
</dbReference>
<evidence type="ECO:0000313" key="2">
    <source>
        <dbReference type="EMBL" id="MFC5285641.1"/>
    </source>
</evidence>
<dbReference type="Gene3D" id="3.30.1050.10">
    <property type="entry name" value="SCP2 sterol-binding domain"/>
    <property type="match status" value="1"/>
</dbReference>
<evidence type="ECO:0000259" key="1">
    <source>
        <dbReference type="Pfam" id="PF02036"/>
    </source>
</evidence>
<gene>
    <name evidence="2" type="ORF">ACFPM7_01130</name>
</gene>
<keyword evidence="3" id="KW-1185">Reference proteome</keyword>
<dbReference type="Proteomes" id="UP001596157">
    <property type="component" value="Unassembled WGS sequence"/>
</dbReference>
<reference evidence="3" key="1">
    <citation type="journal article" date="2019" name="Int. J. Syst. Evol. Microbiol.">
        <title>The Global Catalogue of Microorganisms (GCM) 10K type strain sequencing project: providing services to taxonomists for standard genome sequencing and annotation.</title>
        <authorList>
            <consortium name="The Broad Institute Genomics Platform"/>
            <consortium name="The Broad Institute Genome Sequencing Center for Infectious Disease"/>
            <person name="Wu L."/>
            <person name="Ma J."/>
        </authorList>
    </citation>
    <scope>NUCLEOTIDE SEQUENCE [LARGE SCALE GENOMIC DNA]</scope>
    <source>
        <strain evidence="3">CCUG 59778</strain>
    </source>
</reference>
<organism evidence="2 3">
    <name type="scientific">Actinokineospora guangxiensis</name>
    <dbReference type="NCBI Taxonomy" id="1490288"/>
    <lineage>
        <taxon>Bacteria</taxon>
        <taxon>Bacillati</taxon>
        <taxon>Actinomycetota</taxon>
        <taxon>Actinomycetes</taxon>
        <taxon>Pseudonocardiales</taxon>
        <taxon>Pseudonocardiaceae</taxon>
        <taxon>Actinokineospora</taxon>
    </lineage>
</organism>
<name>A0ABW0EG65_9PSEU</name>
<feature type="domain" description="SCP2" evidence="1">
    <location>
        <begin position="116"/>
        <end position="213"/>
    </location>
</feature>
<dbReference type="EMBL" id="JBHSKF010000001">
    <property type="protein sequence ID" value="MFC5285641.1"/>
    <property type="molecule type" value="Genomic_DNA"/>
</dbReference>
<evidence type="ECO:0000313" key="3">
    <source>
        <dbReference type="Proteomes" id="UP001596157"/>
    </source>
</evidence>